<dbReference type="InterPro" id="IPR037171">
    <property type="entry name" value="NagB/RpiA_transferase-like"/>
</dbReference>
<dbReference type="Proteomes" id="UP001305027">
    <property type="component" value="Unassembled WGS sequence"/>
</dbReference>
<comment type="caution">
    <text evidence="1">The sequence shown here is derived from an EMBL/GenBank/DDBJ whole genome shotgun (WGS) entry which is preliminary data.</text>
</comment>
<name>A0ABU3KXH5_9GAMM</name>
<gene>
    <name evidence="1" type="ORF">NOG12_05910</name>
</gene>
<dbReference type="SUPFAM" id="SSF100950">
    <property type="entry name" value="NagB/RpiA/CoA transferase-like"/>
    <property type="match status" value="1"/>
</dbReference>
<proteinExistence type="predicted"/>
<organism evidence="1 2">
    <name type="scientific">Pseudidiomarina fusca</name>
    <dbReference type="NCBI Taxonomy" id="2965078"/>
    <lineage>
        <taxon>Bacteria</taxon>
        <taxon>Pseudomonadati</taxon>
        <taxon>Pseudomonadota</taxon>
        <taxon>Gammaproteobacteria</taxon>
        <taxon>Alteromonadales</taxon>
        <taxon>Idiomarinaceae</taxon>
        <taxon>Pseudidiomarina</taxon>
    </lineage>
</organism>
<sequence length="44" mass="4849">MARLYSSAIDEQLPASALKQHAHLRILVDAEAAELLPTHIKQVV</sequence>
<dbReference type="Gene3D" id="3.40.50.1360">
    <property type="match status" value="1"/>
</dbReference>
<dbReference type="RefSeq" id="WP_313932698.1">
    <property type="nucleotide sequence ID" value="NZ_JANFPJ010000010.1"/>
</dbReference>
<keyword evidence="2" id="KW-1185">Reference proteome</keyword>
<evidence type="ECO:0000313" key="2">
    <source>
        <dbReference type="Proteomes" id="UP001305027"/>
    </source>
</evidence>
<evidence type="ECO:0008006" key="3">
    <source>
        <dbReference type="Google" id="ProtNLM"/>
    </source>
</evidence>
<accession>A0ABU3KXH5</accession>
<protein>
    <recommendedName>
        <fullName evidence="3">Glucosamine-6-phosphate deaminase</fullName>
    </recommendedName>
</protein>
<dbReference type="EMBL" id="JANFPJ010000010">
    <property type="protein sequence ID" value="MDT7525601.1"/>
    <property type="molecule type" value="Genomic_DNA"/>
</dbReference>
<evidence type="ECO:0000313" key="1">
    <source>
        <dbReference type="EMBL" id="MDT7525601.1"/>
    </source>
</evidence>
<reference evidence="1 2" key="1">
    <citation type="submission" date="2022-07" db="EMBL/GenBank/DDBJ databases">
        <title>Pseudidiomarina sp. nov, a marine bacterium isolated from Pacific Ocean.</title>
        <authorList>
            <person name="Wang Y."/>
        </authorList>
    </citation>
    <scope>NUCLEOTIDE SEQUENCE [LARGE SCALE GENOMIC DNA]</scope>
    <source>
        <strain evidence="1 2">GXY010</strain>
    </source>
</reference>